<dbReference type="EMBL" id="CYYR01000007">
    <property type="protein sequence ID" value="CUN75789.1"/>
    <property type="molecule type" value="Genomic_DNA"/>
</dbReference>
<evidence type="ECO:0000259" key="1">
    <source>
        <dbReference type="PROSITE" id="PS51794"/>
    </source>
</evidence>
<evidence type="ECO:0000313" key="2">
    <source>
        <dbReference type="EMBL" id="CUN75789.1"/>
    </source>
</evidence>
<dbReference type="PROSITE" id="PS51794">
    <property type="entry name" value="DAC"/>
    <property type="match status" value="1"/>
</dbReference>
<evidence type="ECO:0000313" key="3">
    <source>
        <dbReference type="Proteomes" id="UP000095395"/>
    </source>
</evidence>
<reference evidence="2 3" key="1">
    <citation type="submission" date="2015-09" db="EMBL/GenBank/DDBJ databases">
        <authorList>
            <consortium name="Pathogen Informatics"/>
        </authorList>
    </citation>
    <scope>NUCLEOTIDE SEQUENCE [LARGE SCALE GENOMIC DNA]</scope>
    <source>
        <strain evidence="2 3">2789STDY5608835</strain>
    </source>
</reference>
<dbReference type="InterPro" id="IPR003390">
    <property type="entry name" value="DNA_integrity_scan_DisA_N"/>
</dbReference>
<gene>
    <name evidence="2" type="ORF">ERS852392_01283</name>
</gene>
<dbReference type="Proteomes" id="UP000095395">
    <property type="component" value="Unassembled WGS sequence"/>
</dbReference>
<protein>
    <recommendedName>
        <fullName evidence="1">DAC domain-containing protein</fullName>
    </recommendedName>
</protein>
<accession>A0A173ZJG3</accession>
<name>A0A173ZJG3_9FIRM</name>
<proteinExistence type="predicted"/>
<sequence>MEATTEKNEYKLKDFLLDVFAKYKINIKKQDFDTILILEEDNKEFRAGRDLEEKEERYYASSDIKKPDFPDLRQLPAKEKYVFENENTMWIIFGKKDIKPTDECSTSLDQMFLGVLIRNQDALRYTFLFEYILGELVRNITDTAQALLQEEDFLKTFNEKRMLMQEYADWIINQYELPELRILNELSATKYERRECNARVYFQQKEKQTIERFGIQGQNNRLIKAGNLRMVRKLLEISNENGIDILAEKINTLDGKNAYAVQALLNATDDSDDVEQIYIKFKGYMHWSLTIGKREVLIYYHGEYQLGYAKEGENYLEDIIKLQKDNKLEQVDIQMLKDIVEVLKEQRHGTSVIFMERDEAEQEVKRLCDMNRAIPVESNLKYNKTEEGENGWHKAAFLGISNMDGALILDFDGNCKAISCIVDGKAVIPGRVERGARLNSIENYVGSKKKGICIGIVISEDGMVNILHNKNPKYGEFQKKNKKRG</sequence>
<dbReference type="RefSeq" id="WP_055301802.1">
    <property type="nucleotide sequence ID" value="NZ_CYYR01000007.1"/>
</dbReference>
<feature type="domain" description="DAC" evidence="1">
    <location>
        <begin position="309"/>
        <end position="479"/>
    </location>
</feature>
<organism evidence="2 3">
    <name type="scientific">Roseburia inulinivorans</name>
    <dbReference type="NCBI Taxonomy" id="360807"/>
    <lineage>
        <taxon>Bacteria</taxon>
        <taxon>Bacillati</taxon>
        <taxon>Bacillota</taxon>
        <taxon>Clostridia</taxon>
        <taxon>Lachnospirales</taxon>
        <taxon>Lachnospiraceae</taxon>
        <taxon>Roseburia</taxon>
    </lineage>
</organism>
<dbReference type="AlphaFoldDB" id="A0A173ZJG3"/>